<dbReference type="EMBL" id="JAVDSG010000001">
    <property type="protein sequence ID" value="MDR6597594.1"/>
    <property type="molecule type" value="Genomic_DNA"/>
</dbReference>
<evidence type="ECO:0000259" key="1">
    <source>
        <dbReference type="Pfam" id="PF00535"/>
    </source>
</evidence>
<dbReference type="Proteomes" id="UP001268819">
    <property type="component" value="Unassembled WGS sequence"/>
</dbReference>
<name>A0ABU1Q5A9_9PSEU</name>
<dbReference type="InterPro" id="IPR029044">
    <property type="entry name" value="Nucleotide-diphossugar_trans"/>
</dbReference>
<dbReference type="Pfam" id="PF00535">
    <property type="entry name" value="Glycos_transf_2"/>
    <property type="match status" value="1"/>
</dbReference>
<proteinExistence type="predicted"/>
<dbReference type="InterPro" id="IPR001173">
    <property type="entry name" value="Glyco_trans_2-like"/>
</dbReference>
<gene>
    <name evidence="2" type="ORF">J2S66_005978</name>
</gene>
<evidence type="ECO:0000313" key="2">
    <source>
        <dbReference type="EMBL" id="MDR6597594.1"/>
    </source>
</evidence>
<dbReference type="SUPFAM" id="SSF53448">
    <property type="entry name" value="Nucleotide-diphospho-sugar transferases"/>
    <property type="match status" value="1"/>
</dbReference>
<feature type="domain" description="Glycosyltransferase 2-like" evidence="1">
    <location>
        <begin position="5"/>
        <end position="133"/>
    </location>
</feature>
<sequence length="273" mass="29309">MPTVSIITAAYAPKAGFLRETAASVAAQELPAGWRLEWVVQEDGVGPSLGPVLGGHDFVRYEAHDAQLGISLTRNLALSRASGQLVQVLDHDDVLLPGALALLLGRFLGNDIHWAVGAADDLLRDGTRRSWDSALPFGLVEAGAVNRWAEEHGGNWPVHCAGLLMRTDSLRALGGWAGTPVDDDLVTFAALSELGAGWNERTVTWLYRQHADQTTRSGALAGLRDVGRRMALQRAKAVRNAELRFAPTARPGFEEDGSVVRLGRNTKLPADLG</sequence>
<organism evidence="2 3">
    <name type="scientific">Saccharothrix longispora</name>
    <dbReference type="NCBI Taxonomy" id="33920"/>
    <lineage>
        <taxon>Bacteria</taxon>
        <taxon>Bacillati</taxon>
        <taxon>Actinomycetota</taxon>
        <taxon>Actinomycetes</taxon>
        <taxon>Pseudonocardiales</taxon>
        <taxon>Pseudonocardiaceae</taxon>
        <taxon>Saccharothrix</taxon>
    </lineage>
</organism>
<comment type="caution">
    <text evidence="2">The sequence shown here is derived from an EMBL/GenBank/DDBJ whole genome shotgun (WGS) entry which is preliminary data.</text>
</comment>
<reference evidence="2 3" key="1">
    <citation type="submission" date="2023-07" db="EMBL/GenBank/DDBJ databases">
        <title>Sequencing the genomes of 1000 actinobacteria strains.</title>
        <authorList>
            <person name="Klenk H.-P."/>
        </authorList>
    </citation>
    <scope>NUCLEOTIDE SEQUENCE [LARGE SCALE GENOMIC DNA]</scope>
    <source>
        <strain evidence="2 3">DSM 43749</strain>
    </source>
</reference>
<keyword evidence="3" id="KW-1185">Reference proteome</keyword>
<protein>
    <submittedName>
        <fullName evidence="2">Glycosyltransferase involved in cell wall biosynthesis</fullName>
    </submittedName>
</protein>
<evidence type="ECO:0000313" key="3">
    <source>
        <dbReference type="Proteomes" id="UP001268819"/>
    </source>
</evidence>
<dbReference type="Gene3D" id="3.90.550.10">
    <property type="entry name" value="Spore Coat Polysaccharide Biosynthesis Protein SpsA, Chain A"/>
    <property type="match status" value="1"/>
</dbReference>
<dbReference type="RefSeq" id="WP_310311052.1">
    <property type="nucleotide sequence ID" value="NZ_BAAAXB010000001.1"/>
</dbReference>
<accession>A0ABU1Q5A9</accession>